<keyword evidence="7" id="KW-1185">Reference proteome</keyword>
<dbReference type="InterPro" id="IPR030379">
    <property type="entry name" value="G_SEPTIN_dom"/>
</dbReference>
<dbReference type="Proteomes" id="UP000620104">
    <property type="component" value="Unassembled WGS sequence"/>
</dbReference>
<comment type="caution">
    <text evidence="6">The sequence shown here is derived from an EMBL/GenBank/DDBJ whole genome shotgun (WGS) entry which is preliminary data.</text>
</comment>
<keyword evidence="2 3" id="KW-0342">GTP-binding</keyword>
<dbReference type="InterPro" id="IPR016491">
    <property type="entry name" value="Septin"/>
</dbReference>
<feature type="region of interest" description="Disordered" evidence="4">
    <location>
        <begin position="1"/>
        <end position="67"/>
    </location>
</feature>
<dbReference type="Gene3D" id="3.40.50.300">
    <property type="entry name" value="P-loop containing nucleotide triphosphate hydrolases"/>
    <property type="match status" value="1"/>
</dbReference>
<feature type="region of interest" description="Disordered" evidence="4">
    <location>
        <begin position="481"/>
        <end position="508"/>
    </location>
</feature>
<evidence type="ECO:0000256" key="2">
    <source>
        <dbReference type="ARBA" id="ARBA00023134"/>
    </source>
</evidence>
<accession>A0A8H3TWQ2</accession>
<evidence type="ECO:0000259" key="5">
    <source>
        <dbReference type="PROSITE" id="PS51719"/>
    </source>
</evidence>
<dbReference type="GO" id="GO:0005525">
    <property type="term" value="F:GTP binding"/>
    <property type="evidence" value="ECO:0007669"/>
    <property type="project" value="UniProtKB-KW"/>
</dbReference>
<dbReference type="PROSITE" id="PS51719">
    <property type="entry name" value="G_SEPTIN"/>
    <property type="match status" value="1"/>
</dbReference>
<dbReference type="PANTHER" id="PTHR18884">
    <property type="entry name" value="SEPTIN"/>
    <property type="match status" value="1"/>
</dbReference>
<keyword evidence="1 3" id="KW-0547">Nucleotide-binding</keyword>
<dbReference type="FunFam" id="3.40.50.300:FF:000196">
    <property type="entry name" value="Cell division control 3"/>
    <property type="match status" value="1"/>
</dbReference>
<evidence type="ECO:0000256" key="3">
    <source>
        <dbReference type="RuleBase" id="RU004560"/>
    </source>
</evidence>
<comment type="similarity">
    <text evidence="3">Belongs to the TRAFAC class TrmE-Era-EngA-EngB-Septin-like GTPase superfamily. Septin GTPase family.</text>
</comment>
<dbReference type="GO" id="GO:0032156">
    <property type="term" value="C:septin cytoskeleton"/>
    <property type="evidence" value="ECO:0007669"/>
    <property type="project" value="UniProtKB-ARBA"/>
</dbReference>
<evidence type="ECO:0000256" key="1">
    <source>
        <dbReference type="ARBA" id="ARBA00022741"/>
    </source>
</evidence>
<dbReference type="GO" id="GO:0005938">
    <property type="term" value="C:cell cortex"/>
    <property type="evidence" value="ECO:0007669"/>
    <property type="project" value="UniProtKB-ARBA"/>
</dbReference>
<dbReference type="CDD" id="cd22265">
    <property type="entry name" value="UDM1_RNF168"/>
    <property type="match status" value="1"/>
</dbReference>
<feature type="compositionally biased region" description="Basic residues" evidence="4">
    <location>
        <begin position="499"/>
        <end position="508"/>
    </location>
</feature>
<dbReference type="Pfam" id="PF00735">
    <property type="entry name" value="Septin"/>
    <property type="match status" value="1"/>
</dbReference>
<feature type="compositionally biased region" description="Polar residues" evidence="4">
    <location>
        <begin position="18"/>
        <end position="45"/>
    </location>
</feature>
<evidence type="ECO:0000256" key="4">
    <source>
        <dbReference type="SAM" id="MobiDB-lite"/>
    </source>
</evidence>
<dbReference type="AlphaFoldDB" id="A0A8H3TWQ2"/>
<evidence type="ECO:0000313" key="6">
    <source>
        <dbReference type="EMBL" id="GHJ88484.1"/>
    </source>
</evidence>
<dbReference type="CDD" id="cd01850">
    <property type="entry name" value="CDC_Septin"/>
    <property type="match status" value="1"/>
</dbReference>
<reference evidence="6" key="1">
    <citation type="submission" date="2020-07" db="EMBL/GenBank/DDBJ databases">
        <title>Draft Genome Sequence of a Deep-Sea Yeast, Naganishia (Cryptococcus) liquefaciens strain N6.</title>
        <authorList>
            <person name="Han Y.W."/>
            <person name="Kajitani R."/>
            <person name="Morimoto H."/>
            <person name="Parhat M."/>
            <person name="Tsubouchi H."/>
            <person name="Bakenova O."/>
            <person name="Ogata M."/>
            <person name="Argunhan B."/>
            <person name="Aoki R."/>
            <person name="Kajiwara S."/>
            <person name="Itoh T."/>
            <person name="Iwasaki H."/>
        </authorList>
    </citation>
    <scope>NUCLEOTIDE SEQUENCE</scope>
    <source>
        <strain evidence="6">N6</strain>
    </source>
</reference>
<proteinExistence type="inferred from homology"/>
<evidence type="ECO:0000313" key="7">
    <source>
        <dbReference type="Proteomes" id="UP000620104"/>
    </source>
</evidence>
<gene>
    <name evidence="6" type="ORF">NliqN6_4886</name>
</gene>
<feature type="domain" description="Septin-type G" evidence="5">
    <location>
        <begin position="122"/>
        <end position="402"/>
    </location>
</feature>
<dbReference type="OrthoDB" id="416553at2759"/>
<dbReference type="SUPFAM" id="SSF52540">
    <property type="entry name" value="P-loop containing nucleoside triphosphate hydrolases"/>
    <property type="match status" value="1"/>
</dbReference>
<dbReference type="EMBL" id="BLZA01000030">
    <property type="protein sequence ID" value="GHJ88484.1"/>
    <property type="molecule type" value="Genomic_DNA"/>
</dbReference>
<name>A0A8H3TWQ2_9TREE</name>
<organism evidence="6 7">
    <name type="scientific">Naganishia liquefaciens</name>
    <dbReference type="NCBI Taxonomy" id="104408"/>
    <lineage>
        <taxon>Eukaryota</taxon>
        <taxon>Fungi</taxon>
        <taxon>Dikarya</taxon>
        <taxon>Basidiomycota</taxon>
        <taxon>Agaricomycotina</taxon>
        <taxon>Tremellomycetes</taxon>
        <taxon>Filobasidiales</taxon>
        <taxon>Filobasidiaceae</taxon>
        <taxon>Naganishia</taxon>
    </lineage>
</organism>
<sequence length="508" mass="56563">MSDYTSPTADAADARALSPSNISQTGGIPSSSSTGHQRPHSSTENGYHGEDAYPAGESQAPAAAVPGSHSAVAGLSIKSGINGSSSHGAGLGGAAEMVRKKMGSFVGFANLPNQVHRKSVKRGFQFVAMVVGDSGLGKSTLINTLFEHKLYDLNAPRSLANGASMNGNATGRTVAIESKSADIEENGVRLRLTVVDTPGFGDFVNNDEAWKPIVDNIESRFDAYLEQENRVNRAKLMDNRVHACIYFIQPTGHSLRPIDIEFMRKLHHKVNLIPVIAKADTLTDDEILAFKQRILNDIAHNNIKIFQPPVYDLDDEETIAENEEILSKVPFAVVGSDNFVTTADGRQVRGRSYPWGTIEVDNEAHCDFIKLRQMLIHTHMEELREHTNDILYEQYRTQRLLSMGVAQDPSVFREINPAAKQAEERQLHEAKLTKMEAEMKMVFQQKVQEKESKLKQSEEELYARHREMKDALEKQRYELEERKRRLESGRPPTPDKIGSKKNRFGIGK</sequence>
<dbReference type="InterPro" id="IPR027417">
    <property type="entry name" value="P-loop_NTPase"/>
</dbReference>
<protein>
    <recommendedName>
        <fullName evidence="5">Septin-type G domain-containing protein</fullName>
    </recommendedName>
</protein>